<dbReference type="GeneID" id="101848237"/>
<dbReference type="SUPFAM" id="SSF56496">
    <property type="entry name" value="Fibrinogen C-terminal domain-like"/>
    <property type="match status" value="1"/>
</dbReference>
<dbReference type="Pfam" id="PF00147">
    <property type="entry name" value="Fibrinogen_C"/>
    <property type="match status" value="1"/>
</dbReference>
<feature type="domain" description="Fibrinogen C-terminal" evidence="1">
    <location>
        <begin position="47"/>
        <end position="253"/>
    </location>
</feature>
<name>A0ABM0K2X1_APLCA</name>
<accession>A0ABM0K2X1</accession>
<dbReference type="Proteomes" id="UP000694888">
    <property type="component" value="Unplaced"/>
</dbReference>
<sequence length="253" mass="28608">MATDAQGNPLFFNSSATVTVQEPSRELLVEKIQALDTRLEQQILRNHGNFPRLTSCDDLSIKNGSAVVTLDPLDNLGKVDVVCEFNEEGKSWTVLQNRFDGSVDFYRSFQDYENGFGNMTGEFWMGLQTLRRLVQTGYFDLEIDMVSNAGEHYNRTYSNFTIGPGPGYALSVSGYDDKNRGLSYNSGRDFTAYDNNTGCARDYHGGFWYSGCTQVNLNGRWGVPGQESISWSEIHSFDNFWMTETTMKFRPSQ</sequence>
<dbReference type="InterPro" id="IPR036056">
    <property type="entry name" value="Fibrinogen-like_C"/>
</dbReference>
<gene>
    <name evidence="3" type="primary">LOC101848237</name>
</gene>
<keyword evidence="2" id="KW-1185">Reference proteome</keyword>
<dbReference type="SMART" id="SM00186">
    <property type="entry name" value="FBG"/>
    <property type="match status" value="1"/>
</dbReference>
<dbReference type="PROSITE" id="PS51406">
    <property type="entry name" value="FIBRINOGEN_C_2"/>
    <property type="match status" value="1"/>
</dbReference>
<organism evidence="2 3">
    <name type="scientific">Aplysia californica</name>
    <name type="common">California sea hare</name>
    <dbReference type="NCBI Taxonomy" id="6500"/>
    <lineage>
        <taxon>Eukaryota</taxon>
        <taxon>Metazoa</taxon>
        <taxon>Spiralia</taxon>
        <taxon>Lophotrochozoa</taxon>
        <taxon>Mollusca</taxon>
        <taxon>Gastropoda</taxon>
        <taxon>Heterobranchia</taxon>
        <taxon>Euthyneura</taxon>
        <taxon>Tectipleura</taxon>
        <taxon>Aplysiida</taxon>
        <taxon>Aplysioidea</taxon>
        <taxon>Aplysiidae</taxon>
        <taxon>Aplysia</taxon>
    </lineage>
</organism>
<dbReference type="PANTHER" id="PTHR19143:SF444">
    <property type="entry name" value="PROTEIN SCABROUS"/>
    <property type="match status" value="1"/>
</dbReference>
<dbReference type="InterPro" id="IPR050373">
    <property type="entry name" value="Fibrinogen_C-term_domain"/>
</dbReference>
<dbReference type="RefSeq" id="XP_005107517.2">
    <property type="nucleotide sequence ID" value="XM_005107460.3"/>
</dbReference>
<dbReference type="Gene3D" id="3.90.215.10">
    <property type="entry name" value="Gamma Fibrinogen, chain A, domain 1"/>
    <property type="match status" value="1"/>
</dbReference>
<evidence type="ECO:0000313" key="3">
    <source>
        <dbReference type="RefSeq" id="XP_005107517.2"/>
    </source>
</evidence>
<dbReference type="InterPro" id="IPR002181">
    <property type="entry name" value="Fibrinogen_a/b/g_C_dom"/>
</dbReference>
<evidence type="ECO:0000259" key="1">
    <source>
        <dbReference type="PROSITE" id="PS51406"/>
    </source>
</evidence>
<evidence type="ECO:0000313" key="2">
    <source>
        <dbReference type="Proteomes" id="UP000694888"/>
    </source>
</evidence>
<dbReference type="PANTHER" id="PTHR19143">
    <property type="entry name" value="FIBRINOGEN/TENASCIN/ANGIOPOEITIN"/>
    <property type="match status" value="1"/>
</dbReference>
<protein>
    <submittedName>
        <fullName evidence="3">Ficolin-1-like</fullName>
    </submittedName>
</protein>
<proteinExistence type="predicted"/>
<reference evidence="3" key="1">
    <citation type="submission" date="2025-08" db="UniProtKB">
        <authorList>
            <consortium name="RefSeq"/>
        </authorList>
    </citation>
    <scope>IDENTIFICATION</scope>
</reference>
<dbReference type="InterPro" id="IPR014716">
    <property type="entry name" value="Fibrinogen_a/b/g_C_1"/>
</dbReference>